<dbReference type="AlphaFoldDB" id="S4R4U2"/>
<dbReference type="Gene3D" id="3.30.60.30">
    <property type="match status" value="1"/>
</dbReference>
<accession>S4R4U2</accession>
<evidence type="ECO:0000313" key="11">
    <source>
        <dbReference type="Ensembl" id="ENSPMAP00000000222.1"/>
    </source>
</evidence>
<dbReference type="InterPro" id="IPR036058">
    <property type="entry name" value="Kazal_dom_sf"/>
</dbReference>
<keyword evidence="5 9" id="KW-1133">Transmembrane helix</keyword>
<feature type="domain" description="Kazal-like" evidence="10">
    <location>
        <begin position="208"/>
        <end position="262"/>
    </location>
</feature>
<dbReference type="InterPro" id="IPR036259">
    <property type="entry name" value="MFS_trans_sf"/>
</dbReference>
<dbReference type="InterPro" id="IPR002350">
    <property type="entry name" value="Kazal_dom"/>
</dbReference>
<dbReference type="SUPFAM" id="SSF103473">
    <property type="entry name" value="MFS general substrate transporter"/>
    <property type="match status" value="1"/>
</dbReference>
<dbReference type="InterPro" id="IPR004156">
    <property type="entry name" value="OATP"/>
</dbReference>
<comment type="similarity">
    <text evidence="2">Belongs to the organo anion transporter (TC 2.A.60) family.</text>
</comment>
<evidence type="ECO:0000256" key="2">
    <source>
        <dbReference type="ARBA" id="ARBA00009657"/>
    </source>
</evidence>
<reference evidence="11" key="2">
    <citation type="submission" date="2025-09" db="UniProtKB">
        <authorList>
            <consortium name="Ensembl"/>
        </authorList>
    </citation>
    <scope>IDENTIFICATION</scope>
</reference>
<evidence type="ECO:0000256" key="1">
    <source>
        <dbReference type="ARBA" id="ARBA00004651"/>
    </source>
</evidence>
<evidence type="ECO:0000256" key="5">
    <source>
        <dbReference type="ARBA" id="ARBA00022989"/>
    </source>
</evidence>
<reference evidence="11" key="1">
    <citation type="submission" date="2025-08" db="UniProtKB">
        <authorList>
            <consortium name="Ensembl"/>
        </authorList>
    </citation>
    <scope>IDENTIFICATION</scope>
</reference>
<dbReference type="PROSITE" id="PS51465">
    <property type="entry name" value="KAZAL_2"/>
    <property type="match status" value="1"/>
</dbReference>
<dbReference type="Pfam" id="PF03137">
    <property type="entry name" value="OATP"/>
    <property type="match status" value="1"/>
</dbReference>
<dbReference type="STRING" id="7757.ENSPMAP00000000222"/>
<dbReference type="GO" id="GO:0016323">
    <property type="term" value="C:basolateral plasma membrane"/>
    <property type="evidence" value="ECO:0007669"/>
    <property type="project" value="TreeGrafter"/>
</dbReference>
<proteinExistence type="inferred from homology"/>
<sequence length="435" mass="46277">WGGFLLCSMAMLLVVVPMFAYPKRLPPRASRNARGPPTSLGWPDDLRWRQQQQAAGKVNGEEEEEERTSTMNFGDDMRELPRAAVRIMANKPFLFVSLSYTAECAIVTALITFIPKFIESQFGVPASRASTYTGLIIVPGAGVGLLLGGYIIKRLQMSACEAARLALCCSGVSLLCFSTLFIVGCESINLGGISIPYTTGPSLTVRQRNLTGSCNERCGCRAGRYSPVCGSDGVTYFSPCLAGCSGVINDTATGALNFTECTCVQSQEVVAAVATAMATAAVSASSGGGAVPGLAGLFIVRTNLHSAGFAAPGKCRKECGTLAPFLVFLFAVTLITVCAQPSAIIVTLRSFPERDRPFALGMQFVLLRALAYIPTPIYFGAVIDTTCMLWQSDSCGLVGSCLEYDSTALMVYFGMAAGLKVAALVFLFLAWHHVR</sequence>
<protein>
    <submittedName>
        <fullName evidence="11">Solute carrier organic anion transporter family member 5A1a</fullName>
    </submittedName>
</protein>
<dbReference type="Ensembl" id="ENSPMAT00000000222.1">
    <property type="protein sequence ID" value="ENSPMAP00000000222.1"/>
    <property type="gene ID" value="ENSPMAG00000000200.1"/>
</dbReference>
<feature type="transmembrane region" description="Helical" evidence="9">
    <location>
        <begin position="6"/>
        <end position="22"/>
    </location>
</feature>
<keyword evidence="3" id="KW-1003">Cell membrane</keyword>
<dbReference type="GO" id="GO:0043252">
    <property type="term" value="P:sodium-independent organic anion transport"/>
    <property type="evidence" value="ECO:0007669"/>
    <property type="project" value="TreeGrafter"/>
</dbReference>
<dbReference type="OMA" id="FYANCEN"/>
<feature type="transmembrane region" description="Helical" evidence="9">
    <location>
        <begin position="325"/>
        <end position="348"/>
    </location>
</feature>
<evidence type="ECO:0000259" key="10">
    <source>
        <dbReference type="PROSITE" id="PS51465"/>
    </source>
</evidence>
<dbReference type="PANTHER" id="PTHR11388">
    <property type="entry name" value="ORGANIC ANION TRANSPORTER"/>
    <property type="match status" value="1"/>
</dbReference>
<feature type="transmembrane region" description="Helical" evidence="9">
    <location>
        <begin position="92"/>
        <end position="114"/>
    </location>
</feature>
<evidence type="ECO:0000256" key="9">
    <source>
        <dbReference type="SAM" id="Phobius"/>
    </source>
</evidence>
<comment type="subcellular location">
    <subcellularLocation>
        <location evidence="1">Cell membrane</location>
        <topology evidence="1">Multi-pass membrane protein</topology>
    </subcellularLocation>
</comment>
<feature type="transmembrane region" description="Helical" evidence="9">
    <location>
        <begin position="411"/>
        <end position="431"/>
    </location>
</feature>
<keyword evidence="6 9" id="KW-0472">Membrane</keyword>
<dbReference type="GO" id="GO:0015347">
    <property type="term" value="F:sodium-independent organic anion transmembrane transporter activity"/>
    <property type="evidence" value="ECO:0007669"/>
    <property type="project" value="TreeGrafter"/>
</dbReference>
<evidence type="ECO:0000256" key="4">
    <source>
        <dbReference type="ARBA" id="ARBA00022692"/>
    </source>
</evidence>
<evidence type="ECO:0000256" key="3">
    <source>
        <dbReference type="ARBA" id="ARBA00022475"/>
    </source>
</evidence>
<keyword evidence="4 9" id="KW-0812">Transmembrane</keyword>
<dbReference type="SUPFAM" id="SSF100895">
    <property type="entry name" value="Kazal-type serine protease inhibitors"/>
    <property type="match status" value="1"/>
</dbReference>
<dbReference type="HOGENOM" id="CLU_008954_3_1_1"/>
<organism evidence="11">
    <name type="scientific">Petromyzon marinus</name>
    <name type="common">Sea lamprey</name>
    <dbReference type="NCBI Taxonomy" id="7757"/>
    <lineage>
        <taxon>Eukaryota</taxon>
        <taxon>Metazoa</taxon>
        <taxon>Chordata</taxon>
        <taxon>Craniata</taxon>
        <taxon>Vertebrata</taxon>
        <taxon>Cyclostomata</taxon>
        <taxon>Hyperoartia</taxon>
        <taxon>Petromyzontiformes</taxon>
        <taxon>Petromyzontidae</taxon>
        <taxon>Petromyzon</taxon>
    </lineage>
</organism>
<feature type="transmembrane region" description="Helical" evidence="9">
    <location>
        <begin position="164"/>
        <end position="184"/>
    </location>
</feature>
<feature type="transmembrane region" description="Helical" evidence="9">
    <location>
        <begin position="134"/>
        <end position="152"/>
    </location>
</feature>
<evidence type="ECO:0000256" key="8">
    <source>
        <dbReference type="SAM" id="MobiDB-lite"/>
    </source>
</evidence>
<dbReference type="GeneTree" id="ENSGT01150000286985"/>
<feature type="transmembrane region" description="Helical" evidence="9">
    <location>
        <begin position="369"/>
        <end position="391"/>
    </location>
</feature>
<dbReference type="PANTHER" id="PTHR11388:SF142">
    <property type="entry name" value="SOLUTE CARRIER ORGANIC ANION TRANSPORTER FAMILY MEMBER 5A1"/>
    <property type="match status" value="1"/>
</dbReference>
<name>S4R4U2_PETMA</name>
<keyword evidence="7" id="KW-1015">Disulfide bond</keyword>
<evidence type="ECO:0000256" key="7">
    <source>
        <dbReference type="ARBA" id="ARBA00023157"/>
    </source>
</evidence>
<dbReference type="Pfam" id="PF07648">
    <property type="entry name" value="Kazal_2"/>
    <property type="match status" value="1"/>
</dbReference>
<evidence type="ECO:0000256" key="6">
    <source>
        <dbReference type="ARBA" id="ARBA00023136"/>
    </source>
</evidence>
<feature type="region of interest" description="Disordered" evidence="8">
    <location>
        <begin position="27"/>
        <end position="46"/>
    </location>
</feature>